<accession>G2PJE8</accession>
<evidence type="ECO:0000313" key="3">
    <source>
        <dbReference type="Proteomes" id="UP000008908"/>
    </source>
</evidence>
<dbReference type="HOGENOM" id="CLU_1254768_0_0_10"/>
<evidence type="ECO:0000259" key="1">
    <source>
        <dbReference type="Pfam" id="PF14300"/>
    </source>
</evidence>
<evidence type="ECO:0000313" key="2">
    <source>
        <dbReference type="EMBL" id="AEM70875.1"/>
    </source>
</evidence>
<dbReference type="EMBL" id="CP002999">
    <property type="protein sequence ID" value="AEM70875.1"/>
    <property type="molecule type" value="Genomic_DNA"/>
</dbReference>
<sequence length="220" mass="26521">MMKLTILIAVIVVLKYLVPRLVNFGAPEKSERKSEWHYRIKFAKLNKEKFEKATQEEKEEMLYYFTHKLRQGDNYGEVSFKNMPKQLQVVWLVNELEMEVNNGGYLQFFTNASGRYADETLEALELIGATYNRELLKNAYDVLIKYNENPNNLNEKINSKKIYEFIDLSKLYENSELQNELYEMDKKFYQYKENLSKLKMDYFEDHCQTLWPELERKYFN</sequence>
<dbReference type="Proteomes" id="UP000008908">
    <property type="component" value="Chromosome"/>
</dbReference>
<dbReference type="Gene3D" id="1.20.1420.60">
    <property type="match status" value="1"/>
</dbReference>
<reference evidence="3" key="1">
    <citation type="submission" date="2011-08" db="EMBL/GenBank/DDBJ databases">
        <title>The complete genome of Muricauda ruestringensis DSM 13258.</title>
        <authorList>
            <person name="Lucas S."/>
            <person name="Han J."/>
            <person name="Lapidus A."/>
            <person name="Bruce D."/>
            <person name="Goodwin L."/>
            <person name="Pitluck S."/>
            <person name="Peters L."/>
            <person name="Kyrpides N."/>
            <person name="Mavromatis K."/>
            <person name="Ivanova N."/>
            <person name="Ovchinnikova G."/>
            <person name="Teshima H."/>
            <person name="Detter J.C."/>
            <person name="Tapia R."/>
            <person name="Han C."/>
            <person name="Land M."/>
            <person name="Hauser L."/>
            <person name="Markowitz V."/>
            <person name="Cheng J.-F."/>
            <person name="Hugenholtz P."/>
            <person name="Woyke T."/>
            <person name="Wu D."/>
            <person name="Spring S."/>
            <person name="Schroeder M."/>
            <person name="Brambilla E."/>
            <person name="Klenk H.-P."/>
            <person name="Eisen J.A."/>
        </authorList>
    </citation>
    <scope>NUCLEOTIDE SEQUENCE [LARGE SCALE GENOMIC DNA]</scope>
    <source>
        <strain evidence="3">DSM 13258 / LMG 19739 / B1</strain>
    </source>
</reference>
<proteinExistence type="predicted"/>
<dbReference type="KEGG" id="mrs:Murru_1835"/>
<dbReference type="InterPro" id="IPR025402">
    <property type="entry name" value="DMP19_C"/>
</dbReference>
<dbReference type="Pfam" id="PF14300">
    <property type="entry name" value="DMP19"/>
    <property type="match status" value="1"/>
</dbReference>
<keyword evidence="3" id="KW-1185">Reference proteome</keyword>
<reference evidence="2 3" key="2">
    <citation type="journal article" date="2012" name="Stand. Genomic Sci.">
        <title>Complete genome sequence of the facultatively anaerobic, appendaged bacterium Muricauda ruestringensis type strain (B1(T)).</title>
        <authorList>
            <person name="Huntemann M."/>
            <person name="Teshima H."/>
            <person name="Lapidus A."/>
            <person name="Nolan M."/>
            <person name="Lucas S."/>
            <person name="Hammon N."/>
            <person name="Deshpande S."/>
            <person name="Cheng J.F."/>
            <person name="Tapia R."/>
            <person name="Goodwin L.A."/>
            <person name="Pitluck S."/>
            <person name="Liolios K."/>
            <person name="Pagani I."/>
            <person name="Ivanova N."/>
            <person name="Mavromatis K."/>
            <person name="Mikhailova N."/>
            <person name="Pati A."/>
            <person name="Chen A."/>
            <person name="Palaniappan K."/>
            <person name="Land M."/>
            <person name="Hauser L."/>
            <person name="Pan C."/>
            <person name="Brambilla E.M."/>
            <person name="Rohde M."/>
            <person name="Spring S."/>
            <person name="Goker M."/>
            <person name="Detter J.C."/>
            <person name="Bristow J."/>
            <person name="Eisen J.A."/>
            <person name="Markowitz V."/>
            <person name="Hugenholtz P."/>
            <person name="Kyrpides N.C."/>
            <person name="Klenk H.P."/>
            <person name="Woyke T."/>
        </authorList>
    </citation>
    <scope>NUCLEOTIDE SEQUENCE [LARGE SCALE GENOMIC DNA]</scope>
    <source>
        <strain evidence="3">DSM 13258 / LMG 19739 / B1</strain>
    </source>
</reference>
<name>G2PJE8_ALLRU</name>
<protein>
    <recommendedName>
        <fullName evidence="1">DNA mimic protein DMP19 C-terminal domain-containing protein</fullName>
    </recommendedName>
</protein>
<dbReference type="STRING" id="886377.Murru_1835"/>
<dbReference type="AlphaFoldDB" id="G2PJE8"/>
<feature type="domain" description="DNA mimic protein DMP19 C-terminal" evidence="1">
    <location>
        <begin position="82"/>
        <end position="206"/>
    </location>
</feature>
<dbReference type="RefSeq" id="WP_014033156.1">
    <property type="nucleotide sequence ID" value="NC_015945.1"/>
</dbReference>
<organism evidence="2 3">
    <name type="scientific">Allomuricauda ruestringensis (strain DSM 13258 / CIP 107369 / LMG 19739 / B1)</name>
    <name type="common">Muricauda ruestringensis</name>
    <dbReference type="NCBI Taxonomy" id="886377"/>
    <lineage>
        <taxon>Bacteria</taxon>
        <taxon>Pseudomonadati</taxon>
        <taxon>Bacteroidota</taxon>
        <taxon>Flavobacteriia</taxon>
        <taxon>Flavobacteriales</taxon>
        <taxon>Flavobacteriaceae</taxon>
        <taxon>Flagellimonas</taxon>
    </lineage>
</organism>
<gene>
    <name evidence="2" type="ordered locus">Murru_1835</name>
</gene>